<proteinExistence type="predicted"/>
<accession>A0A381VHV6</accession>
<evidence type="ECO:0000313" key="2">
    <source>
        <dbReference type="EMBL" id="SVA39784.1"/>
    </source>
</evidence>
<dbReference type="GO" id="GO:0016226">
    <property type="term" value="P:iron-sulfur cluster assembly"/>
    <property type="evidence" value="ECO:0007669"/>
    <property type="project" value="InterPro"/>
</dbReference>
<dbReference type="CDD" id="cd06664">
    <property type="entry name" value="IscU_like"/>
    <property type="match status" value="1"/>
</dbReference>
<dbReference type="GO" id="GO:0005506">
    <property type="term" value="F:iron ion binding"/>
    <property type="evidence" value="ECO:0007669"/>
    <property type="project" value="InterPro"/>
</dbReference>
<dbReference type="EMBL" id="UINC01008854">
    <property type="protein sequence ID" value="SVA39784.1"/>
    <property type="molecule type" value="Genomic_DNA"/>
</dbReference>
<reference evidence="2" key="1">
    <citation type="submission" date="2018-05" db="EMBL/GenBank/DDBJ databases">
        <authorList>
            <person name="Lanie J.A."/>
            <person name="Ng W.-L."/>
            <person name="Kazmierczak K.M."/>
            <person name="Andrzejewski T.M."/>
            <person name="Davidsen T.M."/>
            <person name="Wayne K.J."/>
            <person name="Tettelin H."/>
            <person name="Glass J.I."/>
            <person name="Rusch D."/>
            <person name="Podicherti R."/>
            <person name="Tsui H.-C.T."/>
            <person name="Winkler M.E."/>
        </authorList>
    </citation>
    <scope>NUCLEOTIDE SEQUENCE</scope>
</reference>
<dbReference type="AlphaFoldDB" id="A0A381VHV6"/>
<dbReference type="Pfam" id="PF01592">
    <property type="entry name" value="NifU_N"/>
    <property type="match status" value="1"/>
</dbReference>
<dbReference type="InterPro" id="IPR002871">
    <property type="entry name" value="NIF_FeS_clus_asmbl_NifU_N"/>
</dbReference>
<feature type="non-terminal residue" evidence="2">
    <location>
        <position position="1"/>
    </location>
</feature>
<dbReference type="SUPFAM" id="SSF82649">
    <property type="entry name" value="SufE/NifU"/>
    <property type="match status" value="1"/>
</dbReference>
<dbReference type="PANTHER" id="PTHR10093">
    <property type="entry name" value="IRON-SULFUR CLUSTER ASSEMBLY ENZYME NIFU HOMOLOG"/>
    <property type="match status" value="1"/>
</dbReference>
<dbReference type="Gene3D" id="3.90.1010.10">
    <property type="match status" value="1"/>
</dbReference>
<organism evidence="2">
    <name type="scientific">marine metagenome</name>
    <dbReference type="NCBI Taxonomy" id="408172"/>
    <lineage>
        <taxon>unclassified sequences</taxon>
        <taxon>metagenomes</taxon>
        <taxon>ecological metagenomes</taxon>
    </lineage>
</organism>
<dbReference type="GO" id="GO:0051536">
    <property type="term" value="F:iron-sulfur cluster binding"/>
    <property type="evidence" value="ECO:0007669"/>
    <property type="project" value="InterPro"/>
</dbReference>
<protein>
    <recommendedName>
        <fullName evidence="1">NIF system FeS cluster assembly NifU N-terminal domain-containing protein</fullName>
    </recommendedName>
</protein>
<evidence type="ECO:0000259" key="1">
    <source>
        <dbReference type="Pfam" id="PF01592"/>
    </source>
</evidence>
<gene>
    <name evidence="2" type="ORF">METZ01_LOCUS92638</name>
</gene>
<dbReference type="NCBIfam" id="TIGR01994">
    <property type="entry name" value="SUF_scaf_2"/>
    <property type="match status" value="1"/>
</dbReference>
<sequence length="140" mass="15306">VPIDDPNVEVEGHNPLCGDELVMHLDIVDGQIRSMHIEPRGCSISVASASMLAQQLEGASLEDALELKQTFQAIMQGAEWPEGSDPGDLEALDGVKNFPVRIKCALLAWMTLEQALAEYDHDLVGEVVIDRDIEVVTRKS</sequence>
<name>A0A381VHV6_9ZZZZ</name>
<feature type="domain" description="NIF system FeS cluster assembly NifU N-terminal" evidence="1">
    <location>
        <begin position="9"/>
        <end position="104"/>
    </location>
</feature>